<dbReference type="EMBL" id="AP023418">
    <property type="protein sequence ID" value="BCK80829.1"/>
    <property type="molecule type" value="Genomic_DNA"/>
</dbReference>
<sequence length="353" mass="38388">MIYIIAAILIFGVLIAVHELGHFLAAKACGVRVNEFSIGMGPTILHKTKGDTTYSLRLLPIGGFCAMEGEEEDSNDPTALNNQSFWKKLIIFAAGAFMNFLTGLIIIVVLYAGAKAFYVPVITDFADGCPLQSESGLQVGDRLVSIDGERVYVYSDVSLLLGRNKTGVFDLKVKRDGQTVTLKDFPMERAEYTDQQGQTYTGFGLMFGAEEATVGTRLQYSWNNAVDFVRIVRLSLQMLVTGEAGLKDVSGPVGIVSTITDVGEQAESASAAVENIAYLAALVAVNLAVMNLLPLPALDGGKIFFLVVNALCMLTIRKKIPAKFESYVHLAGFALLMLLMLVITFQDVWKLFQ</sequence>
<dbReference type="GO" id="GO:0006508">
    <property type="term" value="P:proteolysis"/>
    <property type="evidence" value="ECO:0007669"/>
    <property type="project" value="UniProtKB-KW"/>
</dbReference>
<evidence type="ECO:0000256" key="9">
    <source>
        <dbReference type="ARBA" id="ARBA00023049"/>
    </source>
</evidence>
<protein>
    <submittedName>
        <fullName evidence="13">Putative zinc metalloprotease</fullName>
    </submittedName>
</protein>
<feature type="domain" description="Peptidase M50" evidence="12">
    <location>
        <begin position="7"/>
        <end position="339"/>
    </location>
</feature>
<evidence type="ECO:0000256" key="7">
    <source>
        <dbReference type="ARBA" id="ARBA00022833"/>
    </source>
</evidence>
<feature type="transmembrane region" description="Helical" evidence="11">
    <location>
        <begin position="328"/>
        <end position="349"/>
    </location>
</feature>
<dbReference type="AlphaFoldDB" id="A0A810PXF6"/>
<dbReference type="InterPro" id="IPR008915">
    <property type="entry name" value="Peptidase_M50"/>
</dbReference>
<evidence type="ECO:0000259" key="12">
    <source>
        <dbReference type="Pfam" id="PF02163"/>
    </source>
</evidence>
<dbReference type="SUPFAM" id="SSF50156">
    <property type="entry name" value="PDZ domain-like"/>
    <property type="match status" value="1"/>
</dbReference>
<evidence type="ECO:0000256" key="10">
    <source>
        <dbReference type="ARBA" id="ARBA00023136"/>
    </source>
</evidence>
<evidence type="ECO:0000313" key="13">
    <source>
        <dbReference type="EMBL" id="BCK80829.1"/>
    </source>
</evidence>
<comment type="cofactor">
    <cofactor evidence="1">
        <name>Zn(2+)</name>
        <dbReference type="ChEBI" id="CHEBI:29105"/>
    </cofactor>
</comment>
<keyword evidence="4" id="KW-0645">Protease</keyword>
<keyword evidence="10 11" id="KW-0472">Membrane</keyword>
<gene>
    <name evidence="13" type="ORF">MM50RIKEN_05920</name>
</gene>
<dbReference type="PANTHER" id="PTHR42837:SF2">
    <property type="entry name" value="MEMBRANE METALLOPROTEASE ARASP2, CHLOROPLASTIC-RELATED"/>
    <property type="match status" value="1"/>
</dbReference>
<keyword evidence="9 13" id="KW-0482">Metalloprotease</keyword>
<accession>A0A810PXF6</accession>
<dbReference type="Gene3D" id="2.30.42.10">
    <property type="match status" value="1"/>
</dbReference>
<feature type="transmembrane region" description="Helical" evidence="11">
    <location>
        <begin position="300"/>
        <end position="316"/>
    </location>
</feature>
<evidence type="ECO:0000256" key="2">
    <source>
        <dbReference type="ARBA" id="ARBA00004141"/>
    </source>
</evidence>
<keyword evidence="8 11" id="KW-1133">Transmembrane helix</keyword>
<dbReference type="Pfam" id="PF02163">
    <property type="entry name" value="Peptidase_M50"/>
    <property type="match status" value="1"/>
</dbReference>
<dbReference type="CDD" id="cd06163">
    <property type="entry name" value="S2P-M50_PDZ_RseP-like"/>
    <property type="match status" value="1"/>
</dbReference>
<keyword evidence="6" id="KW-0378">Hydrolase</keyword>
<evidence type="ECO:0000256" key="3">
    <source>
        <dbReference type="ARBA" id="ARBA00007931"/>
    </source>
</evidence>
<evidence type="ECO:0000256" key="6">
    <source>
        <dbReference type="ARBA" id="ARBA00022801"/>
    </source>
</evidence>
<keyword evidence="14" id="KW-1185">Reference proteome</keyword>
<evidence type="ECO:0000256" key="5">
    <source>
        <dbReference type="ARBA" id="ARBA00022692"/>
    </source>
</evidence>
<keyword evidence="7" id="KW-0862">Zinc</keyword>
<evidence type="ECO:0000256" key="8">
    <source>
        <dbReference type="ARBA" id="ARBA00022989"/>
    </source>
</evidence>
<dbReference type="KEGG" id="vcop:MM50RIKEN_05920"/>
<feature type="transmembrane region" description="Helical" evidence="11">
    <location>
        <begin position="89"/>
        <end position="112"/>
    </location>
</feature>
<dbReference type="InterPro" id="IPR036034">
    <property type="entry name" value="PDZ_sf"/>
</dbReference>
<evidence type="ECO:0000313" key="14">
    <source>
        <dbReference type="Proteomes" id="UP000681035"/>
    </source>
</evidence>
<dbReference type="InterPro" id="IPR004387">
    <property type="entry name" value="Pept_M50_Zn"/>
</dbReference>
<proteinExistence type="inferred from homology"/>
<name>A0A810PXF6_9FIRM</name>
<dbReference type="Proteomes" id="UP000681035">
    <property type="component" value="Chromosome"/>
</dbReference>
<organism evidence="13 14">
    <name type="scientific">Vescimonas coprocola</name>
    <dbReference type="NCBI Taxonomy" id="2714355"/>
    <lineage>
        <taxon>Bacteria</taxon>
        <taxon>Bacillati</taxon>
        <taxon>Bacillota</taxon>
        <taxon>Clostridia</taxon>
        <taxon>Eubacteriales</taxon>
        <taxon>Oscillospiraceae</taxon>
        <taxon>Vescimonas</taxon>
    </lineage>
</organism>
<evidence type="ECO:0000256" key="4">
    <source>
        <dbReference type="ARBA" id="ARBA00022670"/>
    </source>
</evidence>
<dbReference type="GO" id="GO:0016020">
    <property type="term" value="C:membrane"/>
    <property type="evidence" value="ECO:0007669"/>
    <property type="project" value="UniProtKB-SubCell"/>
</dbReference>
<dbReference type="GO" id="GO:0004222">
    <property type="term" value="F:metalloendopeptidase activity"/>
    <property type="evidence" value="ECO:0007669"/>
    <property type="project" value="InterPro"/>
</dbReference>
<dbReference type="PANTHER" id="PTHR42837">
    <property type="entry name" value="REGULATOR OF SIGMA-E PROTEASE RSEP"/>
    <property type="match status" value="1"/>
</dbReference>
<evidence type="ECO:0000256" key="1">
    <source>
        <dbReference type="ARBA" id="ARBA00001947"/>
    </source>
</evidence>
<dbReference type="RefSeq" id="WP_213541685.1">
    <property type="nucleotide sequence ID" value="NZ_AP023418.1"/>
</dbReference>
<reference evidence="13" key="1">
    <citation type="submission" date="2020-09" db="EMBL/GenBank/DDBJ databases">
        <title>New species isolated from human feces.</title>
        <authorList>
            <person name="Kitahara M."/>
            <person name="Shigeno Y."/>
            <person name="Shime M."/>
            <person name="Matsumoto Y."/>
            <person name="Nakamura S."/>
            <person name="Motooka D."/>
            <person name="Fukuoka S."/>
            <person name="Nishikawa H."/>
            <person name="Benno Y."/>
        </authorList>
    </citation>
    <scope>NUCLEOTIDE SEQUENCE</scope>
    <source>
        <strain evidence="13">MM50</strain>
    </source>
</reference>
<comment type="similarity">
    <text evidence="3">Belongs to the peptidase M50B family.</text>
</comment>
<evidence type="ECO:0000256" key="11">
    <source>
        <dbReference type="SAM" id="Phobius"/>
    </source>
</evidence>
<keyword evidence="5 11" id="KW-0812">Transmembrane</keyword>
<comment type="subcellular location">
    <subcellularLocation>
        <location evidence="2">Membrane</location>
        <topology evidence="2">Multi-pass membrane protein</topology>
    </subcellularLocation>
</comment>